<proteinExistence type="inferred from homology"/>
<keyword evidence="5" id="KW-0813">Transport</keyword>
<evidence type="ECO:0000256" key="2">
    <source>
        <dbReference type="ARBA" id="ARBA00007557"/>
    </source>
</evidence>
<sequence length="267" mass="28209">MRIVVCVKHVPDAASQRRFEDGRLVRGEDDVLNELDENAIEAAVRLAEEERGAGREAEVVALTMGPEDAEDAIMRALQMGADRGVLVSDDLLEGSDVVTTASVLAAAIARIADEGGAVDLVVTGMASLDAMTSMLPAALAAKAGMPLLGLARRMDVEGQRVEISRTVDGYDERLSAPLPAVVSVTDQINEPRYPAFAAMRAARKKPIDQWGIDDLVQAPGGGAPTLRRALTSVRHSEEITRSGAGTIIQDSGDAGRALAAYILEVVK</sequence>
<evidence type="ECO:0000256" key="7">
    <source>
        <dbReference type="ARBA" id="ARBA00025649"/>
    </source>
</evidence>
<keyword evidence="6" id="KW-0249">Electron transport</keyword>
<comment type="subunit">
    <text evidence="3">Heterodimer of an alpha and a beta subunit.</text>
</comment>
<evidence type="ECO:0000256" key="5">
    <source>
        <dbReference type="ARBA" id="ARBA00022448"/>
    </source>
</evidence>
<dbReference type="GO" id="GO:0009055">
    <property type="term" value="F:electron transfer activity"/>
    <property type="evidence" value="ECO:0007669"/>
    <property type="project" value="InterPro"/>
</dbReference>
<dbReference type="Gene3D" id="3.40.50.620">
    <property type="entry name" value="HUPs"/>
    <property type="match status" value="1"/>
</dbReference>
<dbReference type="InterPro" id="IPR014729">
    <property type="entry name" value="Rossmann-like_a/b/a_fold"/>
</dbReference>
<dbReference type="Pfam" id="PF01012">
    <property type="entry name" value="ETF"/>
    <property type="match status" value="1"/>
</dbReference>
<dbReference type="SUPFAM" id="SSF52402">
    <property type="entry name" value="Adenine nucleotide alpha hydrolases-like"/>
    <property type="match status" value="1"/>
</dbReference>
<dbReference type="InterPro" id="IPR012255">
    <property type="entry name" value="ETF_b"/>
</dbReference>
<dbReference type="PANTHER" id="PTHR21294:SF8">
    <property type="entry name" value="ELECTRON TRANSFER FLAVOPROTEIN SUBUNIT BETA"/>
    <property type="match status" value="1"/>
</dbReference>
<dbReference type="SMART" id="SM00893">
    <property type="entry name" value="ETF"/>
    <property type="match status" value="1"/>
</dbReference>
<evidence type="ECO:0000256" key="3">
    <source>
        <dbReference type="ARBA" id="ARBA00011355"/>
    </source>
</evidence>
<comment type="caution">
    <text evidence="9">The sequence shown here is derived from an EMBL/GenBank/DDBJ whole genome shotgun (WGS) entry which is preliminary data.</text>
</comment>
<dbReference type="PIRSF" id="PIRSF000090">
    <property type="entry name" value="Beta-ETF"/>
    <property type="match status" value="1"/>
</dbReference>
<dbReference type="EMBL" id="JABZFZ010000086">
    <property type="protein sequence ID" value="MBF0939754.1"/>
    <property type="molecule type" value="Genomic_DNA"/>
</dbReference>
<feature type="domain" description="Electron transfer flavoprotein alpha/beta-subunit N-terminal" evidence="8">
    <location>
        <begin position="21"/>
        <end position="219"/>
    </location>
</feature>
<dbReference type="AlphaFoldDB" id="A0A929QXC0"/>
<comment type="cofactor">
    <cofactor evidence="1">
        <name>FAD</name>
        <dbReference type="ChEBI" id="CHEBI:57692"/>
    </cofactor>
</comment>
<dbReference type="PANTHER" id="PTHR21294">
    <property type="entry name" value="ELECTRON TRANSFER FLAVOPROTEIN BETA-SUBUNIT"/>
    <property type="match status" value="1"/>
</dbReference>
<dbReference type="InterPro" id="IPR033948">
    <property type="entry name" value="ETF_beta_N"/>
</dbReference>
<dbReference type="GO" id="GO:0005829">
    <property type="term" value="C:cytosol"/>
    <property type="evidence" value="ECO:0007669"/>
    <property type="project" value="TreeGrafter"/>
</dbReference>
<evidence type="ECO:0000256" key="1">
    <source>
        <dbReference type="ARBA" id="ARBA00001974"/>
    </source>
</evidence>
<dbReference type="InterPro" id="IPR014730">
    <property type="entry name" value="ETF_a/b_N"/>
</dbReference>
<gene>
    <name evidence="9" type="ORF">HXK03_02600</name>
</gene>
<reference evidence="9" key="1">
    <citation type="submission" date="2020-04" db="EMBL/GenBank/DDBJ databases">
        <title>Deep metagenomics examines the oral microbiome during advanced dental caries in children, revealing novel taxa and co-occurrences with host molecules.</title>
        <authorList>
            <person name="Baker J.L."/>
            <person name="Morton J.T."/>
            <person name="Dinis M."/>
            <person name="Alvarez R."/>
            <person name="Tran N.C."/>
            <person name="Knight R."/>
            <person name="Edlund A."/>
        </authorList>
    </citation>
    <scope>NUCLEOTIDE SEQUENCE</scope>
    <source>
        <strain evidence="9">JCVI_32_bin.64</strain>
    </source>
</reference>
<protein>
    <recommendedName>
        <fullName evidence="4">Electron transfer flavoprotein subunit beta</fullName>
    </recommendedName>
</protein>
<comment type="function">
    <text evidence="7">The electron transfer flavoprotein serves as a specific electron acceptor for other dehydrogenases. It transfers the electrons to the main respiratory chain via ETF-ubiquinone oxidoreductase (ETF dehydrogenase).</text>
</comment>
<evidence type="ECO:0000259" key="8">
    <source>
        <dbReference type="SMART" id="SM00893"/>
    </source>
</evidence>
<accession>A0A929QXC0</accession>
<name>A0A929QXC0_9ACTO</name>
<dbReference type="CDD" id="cd01714">
    <property type="entry name" value="ETF_beta"/>
    <property type="match status" value="1"/>
</dbReference>
<comment type="similarity">
    <text evidence="2">Belongs to the ETF beta-subunit/FixA family.</text>
</comment>
<dbReference type="Proteomes" id="UP000718630">
    <property type="component" value="Unassembled WGS sequence"/>
</dbReference>
<organism evidence="9 10">
    <name type="scientific">Schaalia georgiae</name>
    <dbReference type="NCBI Taxonomy" id="52768"/>
    <lineage>
        <taxon>Bacteria</taxon>
        <taxon>Bacillati</taxon>
        <taxon>Actinomycetota</taxon>
        <taxon>Actinomycetes</taxon>
        <taxon>Actinomycetales</taxon>
        <taxon>Actinomycetaceae</taxon>
        <taxon>Schaalia</taxon>
    </lineage>
</organism>
<evidence type="ECO:0000313" key="9">
    <source>
        <dbReference type="EMBL" id="MBF0939754.1"/>
    </source>
</evidence>
<evidence type="ECO:0000256" key="4">
    <source>
        <dbReference type="ARBA" id="ARBA00016797"/>
    </source>
</evidence>
<evidence type="ECO:0000313" key="10">
    <source>
        <dbReference type="Proteomes" id="UP000718630"/>
    </source>
</evidence>
<evidence type="ECO:0000256" key="6">
    <source>
        <dbReference type="ARBA" id="ARBA00022982"/>
    </source>
</evidence>